<proteinExistence type="predicted"/>
<evidence type="ECO:0000313" key="1">
    <source>
        <dbReference type="EMBL" id="ETV85641.1"/>
    </source>
</evidence>
<dbReference type="GeneID" id="20804255"/>
<protein>
    <submittedName>
        <fullName evidence="1">Uncharacterized protein</fullName>
    </submittedName>
</protein>
<organism evidence="1">
    <name type="scientific">Aphanomyces astaci</name>
    <name type="common">Crayfish plague agent</name>
    <dbReference type="NCBI Taxonomy" id="112090"/>
    <lineage>
        <taxon>Eukaryota</taxon>
        <taxon>Sar</taxon>
        <taxon>Stramenopiles</taxon>
        <taxon>Oomycota</taxon>
        <taxon>Saprolegniomycetes</taxon>
        <taxon>Saprolegniales</taxon>
        <taxon>Verrucalvaceae</taxon>
        <taxon>Aphanomyces</taxon>
    </lineage>
</organism>
<dbReference type="VEuPathDB" id="FungiDB:H257_02259"/>
<dbReference type="RefSeq" id="XP_009824113.1">
    <property type="nucleotide sequence ID" value="XM_009825811.1"/>
</dbReference>
<gene>
    <name evidence="1" type="ORF">H257_02259</name>
</gene>
<sequence>MPTDPHQPSGIERAIEFVKRSRSRYVSKNEILDMLMVNAQLRKEEFVDKGTTTTKPQASPDMFLRTRLPLTTK</sequence>
<dbReference type="EMBL" id="KI913117">
    <property type="protein sequence ID" value="ETV85641.1"/>
    <property type="molecule type" value="Genomic_DNA"/>
</dbReference>
<accession>W4H239</accession>
<dbReference type="AlphaFoldDB" id="W4H239"/>
<name>W4H239_APHAT</name>
<reference evidence="1" key="1">
    <citation type="submission" date="2013-12" db="EMBL/GenBank/DDBJ databases">
        <title>The Genome Sequence of Aphanomyces astaci APO3.</title>
        <authorList>
            <consortium name="The Broad Institute Genomics Platform"/>
            <person name="Russ C."/>
            <person name="Tyler B."/>
            <person name="van West P."/>
            <person name="Dieguez-Uribeondo J."/>
            <person name="Young S.K."/>
            <person name="Zeng Q."/>
            <person name="Gargeya S."/>
            <person name="Fitzgerald M."/>
            <person name="Abouelleil A."/>
            <person name="Alvarado L."/>
            <person name="Chapman S.B."/>
            <person name="Gainer-Dewar J."/>
            <person name="Goldberg J."/>
            <person name="Griggs A."/>
            <person name="Gujja S."/>
            <person name="Hansen M."/>
            <person name="Howarth C."/>
            <person name="Imamovic A."/>
            <person name="Ireland A."/>
            <person name="Larimer J."/>
            <person name="McCowan C."/>
            <person name="Murphy C."/>
            <person name="Pearson M."/>
            <person name="Poon T.W."/>
            <person name="Priest M."/>
            <person name="Roberts A."/>
            <person name="Saif S."/>
            <person name="Shea T."/>
            <person name="Sykes S."/>
            <person name="Wortman J."/>
            <person name="Nusbaum C."/>
            <person name="Birren B."/>
        </authorList>
    </citation>
    <scope>NUCLEOTIDE SEQUENCE [LARGE SCALE GENOMIC DNA]</scope>
    <source>
        <strain evidence="1">APO3</strain>
    </source>
</reference>